<sequence>MYPVSSRFLAALAESHRVITQVQVFRTDGEVIDLPHQDGAVQVDRKAAIRRTCSVTSPDPSLVPTSPVDELAMYGARLRISRGIDYGDGTSELVPLGVFRLDEVEGNPHLGPVTLSGQALECIVADDKFTQPYRAVGTVVGAITALVVRSIPDAEVVSLIVDTAIGPRTWDIEGDPWAAVQEIAAAAGAECYTDANGTFIISALPDPATTDPVWTVAAGEGGVYIKGTRSMSAAGVFNAVLARGEGTETAAGPASYLQVDDDPASPTYWFGPFGHRPMFYSSATIVSPGSAQAAAELKLRAAKAPNASGNFSSLPNPALEPGDVLRVVHPDGLRELHQVASFTVPLRVGGDFPIGTISAKEDA</sequence>
<feature type="domain" description="DUF5047" evidence="1">
    <location>
        <begin position="39"/>
        <end position="166"/>
    </location>
</feature>
<organism evidence="2 3">
    <name type="scientific">Streptomyces badius</name>
    <dbReference type="NCBI Taxonomy" id="1941"/>
    <lineage>
        <taxon>Bacteria</taxon>
        <taxon>Bacillati</taxon>
        <taxon>Actinomycetota</taxon>
        <taxon>Actinomycetes</taxon>
        <taxon>Kitasatosporales</taxon>
        <taxon>Streptomycetaceae</taxon>
        <taxon>Streptomyces</taxon>
    </lineage>
</organism>
<evidence type="ECO:0000259" key="1">
    <source>
        <dbReference type="Pfam" id="PF16466"/>
    </source>
</evidence>
<dbReference type="Pfam" id="PF16466">
    <property type="entry name" value="DUF5047"/>
    <property type="match status" value="1"/>
</dbReference>
<name>A0ABQ2TCU5_STRBA</name>
<protein>
    <recommendedName>
        <fullName evidence="1">DUF5047 domain-containing protein</fullName>
    </recommendedName>
</protein>
<comment type="caution">
    <text evidence="2">The sequence shown here is derived from an EMBL/GenBank/DDBJ whole genome shotgun (WGS) entry which is preliminary data.</text>
</comment>
<reference evidence="3" key="1">
    <citation type="journal article" date="2019" name="Int. J. Syst. Evol. Microbiol.">
        <title>The Global Catalogue of Microorganisms (GCM) 10K type strain sequencing project: providing services to taxonomists for standard genome sequencing and annotation.</title>
        <authorList>
            <consortium name="The Broad Institute Genomics Platform"/>
            <consortium name="The Broad Institute Genome Sequencing Center for Infectious Disease"/>
            <person name="Wu L."/>
            <person name="Ma J."/>
        </authorList>
    </citation>
    <scope>NUCLEOTIDE SEQUENCE [LARGE SCALE GENOMIC DNA]</scope>
    <source>
        <strain evidence="3">JCM 4350</strain>
    </source>
</reference>
<dbReference type="EMBL" id="BMSZ01000012">
    <property type="protein sequence ID" value="GGS63926.1"/>
    <property type="molecule type" value="Genomic_DNA"/>
</dbReference>
<dbReference type="InterPro" id="IPR032490">
    <property type="entry name" value="DUF5047"/>
</dbReference>
<gene>
    <name evidence="2" type="ORF">GCM10010253_43630</name>
</gene>
<dbReference type="RefSeq" id="WP_199888904.1">
    <property type="nucleotide sequence ID" value="NZ_BMSZ01000012.1"/>
</dbReference>
<proteinExistence type="predicted"/>
<dbReference type="Proteomes" id="UP000659767">
    <property type="component" value="Unassembled WGS sequence"/>
</dbReference>
<accession>A0ABQ2TCU5</accession>
<evidence type="ECO:0000313" key="3">
    <source>
        <dbReference type="Proteomes" id="UP000659767"/>
    </source>
</evidence>
<keyword evidence="3" id="KW-1185">Reference proteome</keyword>
<evidence type="ECO:0000313" key="2">
    <source>
        <dbReference type="EMBL" id="GGS63926.1"/>
    </source>
</evidence>